<comment type="subcellular location">
    <subcellularLocation>
        <location evidence="1">Membrane</location>
        <topology evidence="1">Single-pass type I membrane protein</topology>
    </subcellularLocation>
</comment>
<sequence length="942" mass="105394">MGCSFLLLLLLIAGHALHSSAQPPGEGRLGWQAHLPRPVEDLRDEGGVFSGAPDAVGPERPQRRPGFRGIRRSRSRPGKRRRIYQSGKFNSDTHSCRGVGSRSCAAAADCAGCLGLYTCDIITHTCTLKGLSQTTDKTSMFAISMETVILCLLALTASCVVVKGLLNDTQYLDLSHNSLSGLYRGDLAGLPQLCFLKITHNRLQHVSPSAFTNSVRLKVLNISCNSLMTIPDLPLPQLRVLDISGNLYSSYRLGKSFENLKHLRDLWLGSVSSRAVNASDFAPLRNRSLRWLAVGGGNALHSYEPGSFAQLKSLEVMTLKLSFCRQFEMFKTILTDLGRIKTKKIDLVKFLPHFCEVSIDPFESLGQMPFLTNVTFVDSWMNSSVMTKLLKNIFLSQIQEIAFVNITYNQDTPEGIQFFGVPGHNGTVSLKSVIFDGVHHYQYNYPKINISVSYLRHMTNLKFSGTGMNISPCNLMSALPTLEVLDLSNNLLTNGGFWWSGCSYTKVFPALKWLSLSHNKFDSLAFISRKTREMNFLESLDLSFNAVTLSEESCLWPTHLTQLSLSNNNLGNQVFQCLSPHFQRIDLSKTGITAITGEALWSLPSLSELYLSLNSIHTLPDHLQAPHLHTLYVDENAITSLGQSSLQGLPALRALRAGGNPFSCTCDSYWFLTTFNKSLLSDWPVSYRCSNPPAFAGLWLEDYKPGVLACRPWLQAVTVLSVVIVIAAVFGFTFHACDGAWYTKMLWVWITVKRRGYQEAHRLQEVSFRHHAFVSYSHQDAPWVNTELVPSLEASGLSLCVHDRDFVPGEWILDNIINCVEQSYRTLFVLSRSFVESSWCVYELFFAQHRSLSARQDSLVFVLLEPIPADSIPRKFLKLRSLLRQQTYLEWPQDERKRQVFWASLKALLHTADSRVGPRSPAAPISETSPLLAHSDCAGHYL</sequence>
<dbReference type="InterPro" id="IPR035897">
    <property type="entry name" value="Toll_tir_struct_dom_sf"/>
</dbReference>
<dbReference type="OrthoDB" id="1081807at2759"/>
<dbReference type="Pfam" id="PF13855">
    <property type="entry name" value="LRR_8"/>
    <property type="match status" value="1"/>
</dbReference>
<comment type="caution">
    <text evidence="18">The sequence shown here is derived from an EMBL/GenBank/DDBJ whole genome shotgun (WGS) entry which is preliminary data.</text>
</comment>
<evidence type="ECO:0000313" key="19">
    <source>
        <dbReference type="Proteomes" id="UP001152803"/>
    </source>
</evidence>
<keyword evidence="12" id="KW-0325">Glycoprotein</keyword>
<dbReference type="SUPFAM" id="SSF52058">
    <property type="entry name" value="L domain-like"/>
    <property type="match status" value="1"/>
</dbReference>
<dbReference type="SMART" id="SM00364">
    <property type="entry name" value="LRR_BAC"/>
    <property type="match status" value="4"/>
</dbReference>
<evidence type="ECO:0000256" key="10">
    <source>
        <dbReference type="ARBA" id="ARBA00023136"/>
    </source>
</evidence>
<evidence type="ECO:0000256" key="15">
    <source>
        <dbReference type="SAM" id="Phobius"/>
    </source>
</evidence>
<evidence type="ECO:0000256" key="4">
    <source>
        <dbReference type="ARBA" id="ARBA00022614"/>
    </source>
</evidence>
<dbReference type="InterPro" id="IPR001611">
    <property type="entry name" value="Leu-rich_rpt"/>
</dbReference>
<dbReference type="AlphaFoldDB" id="A0A9Q1CUX8"/>
<accession>A0A9Q1CUX8</accession>
<evidence type="ECO:0000256" key="9">
    <source>
        <dbReference type="ARBA" id="ARBA00022989"/>
    </source>
</evidence>
<feature type="compositionally biased region" description="Basic residues" evidence="14">
    <location>
        <begin position="63"/>
        <end position="83"/>
    </location>
</feature>
<dbReference type="SMART" id="SM00369">
    <property type="entry name" value="LRR_TYP"/>
    <property type="match status" value="8"/>
</dbReference>
<dbReference type="GO" id="GO:0045087">
    <property type="term" value="P:innate immune response"/>
    <property type="evidence" value="ECO:0007669"/>
    <property type="project" value="UniProtKB-KW"/>
</dbReference>
<dbReference type="PANTHER" id="PTHR24365">
    <property type="entry name" value="TOLL-LIKE RECEPTOR"/>
    <property type="match status" value="1"/>
</dbReference>
<keyword evidence="3" id="KW-0399">Innate immunity</keyword>
<evidence type="ECO:0000256" key="1">
    <source>
        <dbReference type="ARBA" id="ARBA00004479"/>
    </source>
</evidence>
<keyword evidence="11" id="KW-0675">Receptor</keyword>
<dbReference type="Pfam" id="PF13516">
    <property type="entry name" value="LRR_6"/>
    <property type="match status" value="1"/>
</dbReference>
<evidence type="ECO:0000256" key="3">
    <source>
        <dbReference type="ARBA" id="ARBA00022588"/>
    </source>
</evidence>
<feature type="transmembrane region" description="Helical" evidence="15">
    <location>
        <begin position="713"/>
        <end position="737"/>
    </location>
</feature>
<keyword evidence="4" id="KW-0433">Leucine-rich repeat</keyword>
<evidence type="ECO:0000256" key="13">
    <source>
        <dbReference type="ARBA" id="ARBA00023198"/>
    </source>
</evidence>
<keyword evidence="10 15" id="KW-0472">Membrane</keyword>
<dbReference type="PROSITE" id="PS51450">
    <property type="entry name" value="LRR"/>
    <property type="match status" value="1"/>
</dbReference>
<dbReference type="SMART" id="SM00255">
    <property type="entry name" value="TIR"/>
    <property type="match status" value="1"/>
</dbReference>
<evidence type="ECO:0000256" key="16">
    <source>
        <dbReference type="SAM" id="SignalP"/>
    </source>
</evidence>
<gene>
    <name evidence="18" type="ORF">COCON_G00227820</name>
</gene>
<dbReference type="GO" id="GO:0002224">
    <property type="term" value="P:toll-like receptor signaling pathway"/>
    <property type="evidence" value="ECO:0007669"/>
    <property type="project" value="TreeGrafter"/>
</dbReference>
<dbReference type="PANTHER" id="PTHR24365:SF539">
    <property type="entry name" value="TOLL-LIKE RECEPTOR 1"/>
    <property type="match status" value="1"/>
</dbReference>
<keyword evidence="8" id="KW-0391">Immunity</keyword>
<name>A0A9Q1CUX8_CONCO</name>
<keyword evidence="19" id="KW-1185">Reference proteome</keyword>
<reference evidence="18" key="1">
    <citation type="journal article" date="2023" name="Science">
        <title>Genome structures resolve the early diversification of teleost fishes.</title>
        <authorList>
            <person name="Parey E."/>
            <person name="Louis A."/>
            <person name="Montfort J."/>
            <person name="Bouchez O."/>
            <person name="Roques C."/>
            <person name="Iampietro C."/>
            <person name="Lluch J."/>
            <person name="Castinel A."/>
            <person name="Donnadieu C."/>
            <person name="Desvignes T."/>
            <person name="Floi Bucao C."/>
            <person name="Jouanno E."/>
            <person name="Wen M."/>
            <person name="Mejri S."/>
            <person name="Dirks R."/>
            <person name="Jansen H."/>
            <person name="Henkel C."/>
            <person name="Chen W.J."/>
            <person name="Zahm M."/>
            <person name="Cabau C."/>
            <person name="Klopp C."/>
            <person name="Thompson A.W."/>
            <person name="Robinson-Rechavi M."/>
            <person name="Braasch I."/>
            <person name="Lecointre G."/>
            <person name="Bobe J."/>
            <person name="Postlethwait J.H."/>
            <person name="Berthelot C."/>
            <person name="Roest Crollius H."/>
            <person name="Guiguen Y."/>
        </authorList>
    </citation>
    <scope>NUCLEOTIDE SEQUENCE</scope>
    <source>
        <strain evidence="18">Concon-B</strain>
    </source>
</reference>
<keyword evidence="9 15" id="KW-1133">Transmembrane helix</keyword>
<organism evidence="18 19">
    <name type="scientific">Conger conger</name>
    <name type="common">Conger eel</name>
    <name type="synonym">Muraena conger</name>
    <dbReference type="NCBI Taxonomy" id="82655"/>
    <lineage>
        <taxon>Eukaryota</taxon>
        <taxon>Metazoa</taxon>
        <taxon>Chordata</taxon>
        <taxon>Craniata</taxon>
        <taxon>Vertebrata</taxon>
        <taxon>Euteleostomi</taxon>
        <taxon>Actinopterygii</taxon>
        <taxon>Neopterygii</taxon>
        <taxon>Teleostei</taxon>
        <taxon>Anguilliformes</taxon>
        <taxon>Congridae</taxon>
        <taxon>Conger</taxon>
    </lineage>
</organism>
<dbReference type="GO" id="GO:0038023">
    <property type="term" value="F:signaling receptor activity"/>
    <property type="evidence" value="ECO:0007669"/>
    <property type="project" value="TreeGrafter"/>
</dbReference>
<evidence type="ECO:0000256" key="14">
    <source>
        <dbReference type="SAM" id="MobiDB-lite"/>
    </source>
</evidence>
<feature type="signal peptide" evidence="16">
    <location>
        <begin position="1"/>
        <end position="21"/>
    </location>
</feature>
<dbReference type="SMART" id="SM00082">
    <property type="entry name" value="LRRCT"/>
    <property type="match status" value="1"/>
</dbReference>
<evidence type="ECO:0000313" key="18">
    <source>
        <dbReference type="EMBL" id="KAJ8249566.1"/>
    </source>
</evidence>
<dbReference type="FunFam" id="3.40.50.10140:FF:000001">
    <property type="entry name" value="Toll-like receptor 2"/>
    <property type="match status" value="1"/>
</dbReference>
<dbReference type="PROSITE" id="PS50104">
    <property type="entry name" value="TIR"/>
    <property type="match status" value="1"/>
</dbReference>
<protein>
    <recommendedName>
        <fullName evidence="17">TIR domain-containing protein</fullName>
    </recommendedName>
</protein>
<dbReference type="GO" id="GO:0005886">
    <property type="term" value="C:plasma membrane"/>
    <property type="evidence" value="ECO:0007669"/>
    <property type="project" value="TreeGrafter"/>
</dbReference>
<dbReference type="InterPro" id="IPR000483">
    <property type="entry name" value="Cys-rich_flank_reg_C"/>
</dbReference>
<dbReference type="Gene3D" id="3.80.10.10">
    <property type="entry name" value="Ribonuclease Inhibitor"/>
    <property type="match status" value="1"/>
</dbReference>
<dbReference type="Pfam" id="PF01582">
    <property type="entry name" value="TIR"/>
    <property type="match status" value="1"/>
</dbReference>
<feature type="domain" description="TIR" evidence="17">
    <location>
        <begin position="768"/>
        <end position="909"/>
    </location>
</feature>
<evidence type="ECO:0000256" key="12">
    <source>
        <dbReference type="ARBA" id="ARBA00023180"/>
    </source>
</evidence>
<comment type="similarity">
    <text evidence="2">Belongs to the Toll-like receptor family.</text>
</comment>
<dbReference type="Gene3D" id="3.40.50.10140">
    <property type="entry name" value="Toll/interleukin-1 receptor homology (TIR) domain"/>
    <property type="match status" value="1"/>
</dbReference>
<dbReference type="PRINTS" id="PR00019">
    <property type="entry name" value="LEURICHRPT"/>
</dbReference>
<keyword evidence="7" id="KW-0677">Repeat</keyword>
<keyword evidence="13" id="KW-0395">Inflammatory response</keyword>
<feature type="region of interest" description="Disordered" evidence="14">
    <location>
        <begin position="44"/>
        <end position="84"/>
    </location>
</feature>
<evidence type="ECO:0000259" key="17">
    <source>
        <dbReference type="PROSITE" id="PS50104"/>
    </source>
</evidence>
<dbReference type="InterPro" id="IPR000157">
    <property type="entry name" value="TIR_dom"/>
</dbReference>
<evidence type="ECO:0000256" key="2">
    <source>
        <dbReference type="ARBA" id="ARBA00009634"/>
    </source>
</evidence>
<feature type="chain" id="PRO_5040353931" description="TIR domain-containing protein" evidence="16">
    <location>
        <begin position="22"/>
        <end position="942"/>
    </location>
</feature>
<evidence type="ECO:0000256" key="11">
    <source>
        <dbReference type="ARBA" id="ARBA00023170"/>
    </source>
</evidence>
<dbReference type="GO" id="GO:0006954">
    <property type="term" value="P:inflammatory response"/>
    <property type="evidence" value="ECO:0007669"/>
    <property type="project" value="UniProtKB-KW"/>
</dbReference>
<evidence type="ECO:0000256" key="7">
    <source>
        <dbReference type="ARBA" id="ARBA00022737"/>
    </source>
</evidence>
<keyword evidence="5 15" id="KW-0812">Transmembrane</keyword>
<evidence type="ECO:0000256" key="5">
    <source>
        <dbReference type="ARBA" id="ARBA00022692"/>
    </source>
</evidence>
<proteinExistence type="inferred from homology"/>
<dbReference type="InterPro" id="IPR003591">
    <property type="entry name" value="Leu-rich_rpt_typical-subtyp"/>
</dbReference>
<dbReference type="SUPFAM" id="SSF52200">
    <property type="entry name" value="Toll/Interleukin receptor TIR domain"/>
    <property type="match status" value="1"/>
</dbReference>
<dbReference type="EMBL" id="JAFJMO010000019">
    <property type="protein sequence ID" value="KAJ8249566.1"/>
    <property type="molecule type" value="Genomic_DNA"/>
</dbReference>
<dbReference type="SUPFAM" id="SSF52047">
    <property type="entry name" value="RNI-like"/>
    <property type="match status" value="1"/>
</dbReference>
<keyword evidence="6 16" id="KW-0732">Signal</keyword>
<dbReference type="Proteomes" id="UP001152803">
    <property type="component" value="Unassembled WGS sequence"/>
</dbReference>
<dbReference type="InterPro" id="IPR032675">
    <property type="entry name" value="LRR_dom_sf"/>
</dbReference>
<evidence type="ECO:0000256" key="6">
    <source>
        <dbReference type="ARBA" id="ARBA00022729"/>
    </source>
</evidence>
<evidence type="ECO:0000256" key="8">
    <source>
        <dbReference type="ARBA" id="ARBA00022859"/>
    </source>
</evidence>